<dbReference type="Proteomes" id="UP001519273">
    <property type="component" value="Unassembled WGS sequence"/>
</dbReference>
<evidence type="ECO:0000259" key="8">
    <source>
        <dbReference type="Pfam" id="PF01757"/>
    </source>
</evidence>
<keyword evidence="3" id="KW-1003">Cell membrane</keyword>
<dbReference type="Pfam" id="PF01757">
    <property type="entry name" value="Acyl_transf_3"/>
    <property type="match status" value="1"/>
</dbReference>
<evidence type="ECO:0000256" key="1">
    <source>
        <dbReference type="ARBA" id="ARBA00004651"/>
    </source>
</evidence>
<feature type="transmembrane region" description="Helical" evidence="7">
    <location>
        <begin position="164"/>
        <end position="185"/>
    </location>
</feature>
<feature type="transmembrane region" description="Helical" evidence="7">
    <location>
        <begin position="126"/>
        <end position="144"/>
    </location>
</feature>
<evidence type="ECO:0000256" key="4">
    <source>
        <dbReference type="ARBA" id="ARBA00022692"/>
    </source>
</evidence>
<proteinExistence type="inferred from homology"/>
<evidence type="ECO:0000256" key="7">
    <source>
        <dbReference type="SAM" id="Phobius"/>
    </source>
</evidence>
<name>A0ABS4H1F9_9BACL</name>
<evidence type="ECO:0000313" key="9">
    <source>
        <dbReference type="EMBL" id="MBP1936306.1"/>
    </source>
</evidence>
<reference evidence="9 10" key="1">
    <citation type="submission" date="2021-03" db="EMBL/GenBank/DDBJ databases">
        <title>Genomic Encyclopedia of Type Strains, Phase IV (KMG-IV): sequencing the most valuable type-strain genomes for metagenomic binning, comparative biology and taxonomic classification.</title>
        <authorList>
            <person name="Goeker M."/>
        </authorList>
    </citation>
    <scope>NUCLEOTIDE SEQUENCE [LARGE SCALE GENOMIC DNA]</scope>
    <source>
        <strain evidence="9 10">DSM 23491</strain>
    </source>
</reference>
<feature type="transmembrane region" description="Helical" evidence="7">
    <location>
        <begin position="341"/>
        <end position="361"/>
    </location>
</feature>
<evidence type="ECO:0000256" key="2">
    <source>
        <dbReference type="ARBA" id="ARBA00007400"/>
    </source>
</evidence>
<keyword evidence="10" id="KW-1185">Reference proteome</keyword>
<comment type="caution">
    <text evidence="9">The sequence shown here is derived from an EMBL/GenBank/DDBJ whole genome shotgun (WGS) entry which is preliminary data.</text>
</comment>
<sequence length="396" mass="45598">MIRKQKIEEIQVLRGLAFLAVVLQHSIAHYANVDGVTLEDGVLMGLLLLISKFAVPAFIFITGMVLFYNYDGKINYFSFLVKRFKDIVVPYFIWSVIYLIIKNGLMNTLTDPLTILHAWLTGKGSYHLWYVAMTIPLYVLFPLFKRAGRYVHHHWNRSAKIGALIAAGLLYIWLTSLVGPVYQLMYRLQVPVLTDVFTLYADRNFIYFIFYFVLGAAAGLGVHTWKEWIHKYRPIYMSLFVLMFCYHFYRTVQSFQMGTDLKITFQATTLLQPWMAVFLISSVFVYYDIVSQITIRTSWLQNKLAVIGHFSYGAYLVHALMLPAVGYPVDRALFTGLPVTIRMILVFALCMISSVGVMYGLNKMPKTKWITGLTARPIRKRVLHNNQKLSKNTING</sequence>
<dbReference type="InterPro" id="IPR002656">
    <property type="entry name" value="Acyl_transf_3_dom"/>
</dbReference>
<feature type="domain" description="Acyltransferase 3" evidence="8">
    <location>
        <begin position="8"/>
        <end position="359"/>
    </location>
</feature>
<dbReference type="EMBL" id="JAGGKP010000001">
    <property type="protein sequence ID" value="MBP1936306.1"/>
    <property type="molecule type" value="Genomic_DNA"/>
</dbReference>
<dbReference type="RefSeq" id="WP_209846376.1">
    <property type="nucleotide sequence ID" value="NZ_CBCRVE010000002.1"/>
</dbReference>
<keyword evidence="6 7" id="KW-0472">Membrane</keyword>
<feature type="transmembrane region" description="Helical" evidence="7">
    <location>
        <begin position="232"/>
        <end position="249"/>
    </location>
</feature>
<keyword evidence="5 7" id="KW-1133">Transmembrane helix</keyword>
<protein>
    <submittedName>
        <fullName evidence="9">Surface polysaccharide O-acyltransferase-like enzyme</fullName>
    </submittedName>
</protein>
<feature type="transmembrane region" description="Helical" evidence="7">
    <location>
        <begin position="310"/>
        <end position="329"/>
    </location>
</feature>
<comment type="subcellular location">
    <subcellularLocation>
        <location evidence="1">Cell membrane</location>
        <topology evidence="1">Multi-pass membrane protein</topology>
    </subcellularLocation>
</comment>
<keyword evidence="4 7" id="KW-0812">Transmembrane</keyword>
<feature type="transmembrane region" description="Helical" evidence="7">
    <location>
        <begin position="43"/>
        <end position="68"/>
    </location>
</feature>
<feature type="transmembrane region" description="Helical" evidence="7">
    <location>
        <begin position="269"/>
        <end position="289"/>
    </location>
</feature>
<organism evidence="9 10">
    <name type="scientific">Paenibacillus sediminis</name>
    <dbReference type="NCBI Taxonomy" id="664909"/>
    <lineage>
        <taxon>Bacteria</taxon>
        <taxon>Bacillati</taxon>
        <taxon>Bacillota</taxon>
        <taxon>Bacilli</taxon>
        <taxon>Bacillales</taxon>
        <taxon>Paenibacillaceae</taxon>
        <taxon>Paenibacillus</taxon>
    </lineage>
</organism>
<feature type="transmembrane region" description="Helical" evidence="7">
    <location>
        <begin position="88"/>
        <end position="106"/>
    </location>
</feature>
<accession>A0ABS4H1F9</accession>
<dbReference type="PANTHER" id="PTHR40074">
    <property type="entry name" value="O-ACETYLTRANSFERASE WECH"/>
    <property type="match status" value="1"/>
</dbReference>
<comment type="similarity">
    <text evidence="2">Belongs to the acyltransferase 3 family.</text>
</comment>
<evidence type="ECO:0000256" key="5">
    <source>
        <dbReference type="ARBA" id="ARBA00022989"/>
    </source>
</evidence>
<dbReference type="PANTHER" id="PTHR40074:SF2">
    <property type="entry name" value="O-ACETYLTRANSFERASE WECH"/>
    <property type="match status" value="1"/>
</dbReference>
<gene>
    <name evidence="9" type="ORF">J2Z20_001167</name>
</gene>
<evidence type="ECO:0000256" key="6">
    <source>
        <dbReference type="ARBA" id="ARBA00023136"/>
    </source>
</evidence>
<feature type="transmembrane region" description="Helical" evidence="7">
    <location>
        <begin position="205"/>
        <end position="225"/>
    </location>
</feature>
<feature type="transmembrane region" description="Helical" evidence="7">
    <location>
        <begin position="12"/>
        <end position="31"/>
    </location>
</feature>
<evidence type="ECO:0000313" key="10">
    <source>
        <dbReference type="Proteomes" id="UP001519273"/>
    </source>
</evidence>
<evidence type="ECO:0000256" key="3">
    <source>
        <dbReference type="ARBA" id="ARBA00022475"/>
    </source>
</evidence>